<keyword evidence="2 8" id="KW-0813">Transport</keyword>
<feature type="transmembrane region" description="Helical" evidence="8">
    <location>
        <begin position="94"/>
        <end position="113"/>
    </location>
</feature>
<proteinExistence type="inferred from homology"/>
<reference evidence="10 11" key="1">
    <citation type="submission" date="2020-02" db="EMBL/GenBank/DDBJ databases">
        <title>Genome sequence of Parvularcula flava strain NH6-79.</title>
        <authorList>
            <person name="Abdul Karim M.H."/>
            <person name="Lam M.Q."/>
            <person name="Chen S.J."/>
            <person name="Yahya A."/>
            <person name="Shahir S."/>
            <person name="Shamsir M.S."/>
            <person name="Chong C.S."/>
        </authorList>
    </citation>
    <scope>NUCLEOTIDE SEQUENCE [LARGE SCALE GENOMIC DNA]</scope>
    <source>
        <strain evidence="10 11">NH6-79</strain>
    </source>
</reference>
<dbReference type="PANTHER" id="PTHR43357">
    <property type="entry name" value="INNER MEMBRANE ABC TRANSPORTER PERMEASE PROTEIN YDCV"/>
    <property type="match status" value="1"/>
</dbReference>
<feature type="transmembrane region" description="Helical" evidence="8">
    <location>
        <begin position="145"/>
        <end position="164"/>
    </location>
</feature>
<evidence type="ECO:0000256" key="6">
    <source>
        <dbReference type="ARBA" id="ARBA00022989"/>
    </source>
</evidence>
<comment type="caution">
    <text evidence="10">The sequence shown here is derived from an EMBL/GenBank/DDBJ whole genome shotgun (WGS) entry which is preliminary data.</text>
</comment>
<dbReference type="PROSITE" id="PS50928">
    <property type="entry name" value="ABC_TM1"/>
    <property type="match status" value="2"/>
</dbReference>
<dbReference type="SUPFAM" id="SSF161098">
    <property type="entry name" value="MetI-like"/>
    <property type="match status" value="2"/>
</dbReference>
<dbReference type="InterPro" id="IPR000515">
    <property type="entry name" value="MetI-like"/>
</dbReference>
<evidence type="ECO:0000256" key="4">
    <source>
        <dbReference type="ARBA" id="ARBA00022519"/>
    </source>
</evidence>
<feature type="transmembrane region" description="Helical" evidence="8">
    <location>
        <begin position="287"/>
        <end position="314"/>
    </location>
</feature>
<feature type="transmembrane region" description="Helical" evidence="8">
    <location>
        <begin position="518"/>
        <end position="539"/>
    </location>
</feature>
<protein>
    <submittedName>
        <fullName evidence="10">Iron ABC transporter permease</fullName>
    </submittedName>
</protein>
<feature type="transmembrane region" description="Helical" evidence="8">
    <location>
        <begin position="244"/>
        <end position="266"/>
    </location>
</feature>
<dbReference type="CDD" id="cd06261">
    <property type="entry name" value="TM_PBP2"/>
    <property type="match status" value="2"/>
</dbReference>
<dbReference type="EMBL" id="VCJR02000001">
    <property type="protein sequence ID" value="NHK27131.1"/>
    <property type="molecule type" value="Genomic_DNA"/>
</dbReference>
<evidence type="ECO:0000313" key="11">
    <source>
        <dbReference type="Proteomes" id="UP000818603"/>
    </source>
</evidence>
<comment type="subcellular location">
    <subcellularLocation>
        <location evidence="1">Cell inner membrane</location>
        <topology evidence="1">Multi-pass membrane protein</topology>
    </subcellularLocation>
    <subcellularLocation>
        <location evidence="8">Cell membrane</location>
        <topology evidence="8">Multi-pass membrane protein</topology>
    </subcellularLocation>
</comment>
<feature type="transmembrane region" description="Helical" evidence="8">
    <location>
        <begin position="366"/>
        <end position="392"/>
    </location>
</feature>
<evidence type="ECO:0000256" key="2">
    <source>
        <dbReference type="ARBA" id="ARBA00022448"/>
    </source>
</evidence>
<feature type="transmembrane region" description="Helical" evidence="8">
    <location>
        <begin position="201"/>
        <end position="224"/>
    </location>
</feature>
<dbReference type="Gene3D" id="1.10.3720.10">
    <property type="entry name" value="MetI-like"/>
    <property type="match status" value="2"/>
</dbReference>
<evidence type="ECO:0000259" key="9">
    <source>
        <dbReference type="PROSITE" id="PS50928"/>
    </source>
</evidence>
<keyword evidence="6 8" id="KW-1133">Transmembrane helix</keyword>
<sequence>MTQLRRHLSPARLAGHAPAFLVMGLVAVPLVTVLAALFVGDTSGTWRHLFQTVLPGYVTNSLLLMVMVGLLSSLIGISTAWLVAATDFPGRKMLGWLLVLPLAAPAYIIAYTYTDLLAPYGPVQTWLYGLPGVFGSLTMPSIRTLPGAALLLSLVLYPYIYLLARASFASRAGTLFEAARILGDSPARAFWRIALPAARPAIAGGLALVLMETLADFGVVEYFSVPTLSTGIYRTWIGMGEKLAAMKIAGVMLLFVLALISFESLTRGGRTDTSRGGRPARLMLSPVHQLLAIATCALPVLFGFLLPAIVLAGYTIESGDSRIGDFLTYATNSISISCIAAILAAGLALMLAYAQRLSGNWATNAAIRFATMGYALPGILIAIGILGSLAGFDRTLTGFASAVFGYNGGLILSGTIILLTYAYVIRFLTVSFNSVNAGLAAIAPNMDDAARSLGASPRAVIRRIHAPMMVRSLGAALLLVFVDSMRELPATLVLRPFNFETLATRVYRLASDERLMEASTSALAIILIGIVPVLLLSHIGSAEETTPRS</sequence>
<organism evidence="10 11">
    <name type="scientific">Aquisalinus luteolus</name>
    <dbReference type="NCBI Taxonomy" id="1566827"/>
    <lineage>
        <taxon>Bacteria</taxon>
        <taxon>Pseudomonadati</taxon>
        <taxon>Pseudomonadota</taxon>
        <taxon>Alphaproteobacteria</taxon>
        <taxon>Parvularculales</taxon>
        <taxon>Parvularculaceae</taxon>
        <taxon>Aquisalinus</taxon>
    </lineage>
</organism>
<accession>A0ABX0HL70</accession>
<evidence type="ECO:0000313" key="10">
    <source>
        <dbReference type="EMBL" id="NHK27131.1"/>
    </source>
</evidence>
<feature type="domain" description="ABC transmembrane type-1" evidence="9">
    <location>
        <begin position="58"/>
        <end position="261"/>
    </location>
</feature>
<keyword evidence="3" id="KW-1003">Cell membrane</keyword>
<keyword evidence="4" id="KW-0997">Cell inner membrane</keyword>
<dbReference type="PANTHER" id="PTHR43357:SF3">
    <property type="entry name" value="FE(3+)-TRANSPORT SYSTEM PERMEASE PROTEIN FBPB 2"/>
    <property type="match status" value="1"/>
</dbReference>
<feature type="transmembrane region" description="Helical" evidence="8">
    <location>
        <begin position="60"/>
        <end position="82"/>
    </location>
</feature>
<feature type="transmembrane region" description="Helical" evidence="8">
    <location>
        <begin position="20"/>
        <end position="40"/>
    </location>
</feature>
<evidence type="ECO:0000256" key="8">
    <source>
        <dbReference type="RuleBase" id="RU363032"/>
    </source>
</evidence>
<evidence type="ECO:0000256" key="7">
    <source>
        <dbReference type="ARBA" id="ARBA00023136"/>
    </source>
</evidence>
<keyword evidence="7 8" id="KW-0472">Membrane</keyword>
<keyword evidence="11" id="KW-1185">Reference proteome</keyword>
<name>A0ABX0HL70_9PROT</name>
<comment type="similarity">
    <text evidence="8">Belongs to the binding-protein-dependent transport system permease family.</text>
</comment>
<evidence type="ECO:0000256" key="5">
    <source>
        <dbReference type="ARBA" id="ARBA00022692"/>
    </source>
</evidence>
<feature type="domain" description="ABC transmembrane type-1" evidence="9">
    <location>
        <begin position="330"/>
        <end position="536"/>
    </location>
</feature>
<dbReference type="Pfam" id="PF00528">
    <property type="entry name" value="BPD_transp_1"/>
    <property type="match status" value="1"/>
</dbReference>
<feature type="transmembrane region" description="Helical" evidence="8">
    <location>
        <begin position="334"/>
        <end position="354"/>
    </location>
</feature>
<dbReference type="InterPro" id="IPR035906">
    <property type="entry name" value="MetI-like_sf"/>
</dbReference>
<evidence type="ECO:0000256" key="3">
    <source>
        <dbReference type="ARBA" id="ARBA00022475"/>
    </source>
</evidence>
<feature type="transmembrane region" description="Helical" evidence="8">
    <location>
        <begin position="404"/>
        <end position="424"/>
    </location>
</feature>
<keyword evidence="5 8" id="KW-0812">Transmembrane</keyword>
<evidence type="ECO:0000256" key="1">
    <source>
        <dbReference type="ARBA" id="ARBA00004429"/>
    </source>
</evidence>
<gene>
    <name evidence="10" type="ORF">FF098_004350</name>
</gene>
<dbReference type="Proteomes" id="UP000818603">
    <property type="component" value="Unassembled WGS sequence"/>
</dbReference>